<keyword evidence="1" id="KW-1133">Transmembrane helix</keyword>
<keyword evidence="1" id="KW-0472">Membrane</keyword>
<sequence length="151" mass="16922">MDQSSCDEGYFIIGWLLLRAIERCGKSQETIEVTISHDQMERANSNVHHGAGEAVMASRIVFICHLIPCLVSSFPLLFILSTVELLLNSKSESMVEVNAKNSKNLTAMDQSSCDEGYFIIGWLLLRAIERCGKSQETIEVKISHDQMERAN</sequence>
<organism evidence="2 3">
    <name type="scientific">Stephania yunnanensis</name>
    <dbReference type="NCBI Taxonomy" id="152371"/>
    <lineage>
        <taxon>Eukaryota</taxon>
        <taxon>Viridiplantae</taxon>
        <taxon>Streptophyta</taxon>
        <taxon>Embryophyta</taxon>
        <taxon>Tracheophyta</taxon>
        <taxon>Spermatophyta</taxon>
        <taxon>Magnoliopsida</taxon>
        <taxon>Ranunculales</taxon>
        <taxon>Menispermaceae</taxon>
        <taxon>Menispermoideae</taxon>
        <taxon>Cissampelideae</taxon>
        <taxon>Stephania</taxon>
    </lineage>
</organism>
<accession>A0AAP0NW23</accession>
<reference evidence="2 3" key="1">
    <citation type="submission" date="2024-01" db="EMBL/GenBank/DDBJ databases">
        <title>Genome assemblies of Stephania.</title>
        <authorList>
            <person name="Yang L."/>
        </authorList>
    </citation>
    <scope>NUCLEOTIDE SEQUENCE [LARGE SCALE GENOMIC DNA]</scope>
    <source>
        <strain evidence="2">YNDBR</strain>
        <tissue evidence="2">Leaf</tissue>
    </source>
</reference>
<dbReference type="AlphaFoldDB" id="A0AAP0NW23"/>
<dbReference type="EMBL" id="JBBNAF010000008">
    <property type="protein sequence ID" value="KAK9121073.1"/>
    <property type="molecule type" value="Genomic_DNA"/>
</dbReference>
<evidence type="ECO:0000313" key="3">
    <source>
        <dbReference type="Proteomes" id="UP001420932"/>
    </source>
</evidence>
<proteinExistence type="predicted"/>
<keyword evidence="3" id="KW-1185">Reference proteome</keyword>
<feature type="transmembrane region" description="Helical" evidence="1">
    <location>
        <begin position="60"/>
        <end position="87"/>
    </location>
</feature>
<keyword evidence="1" id="KW-0812">Transmembrane</keyword>
<comment type="caution">
    <text evidence="2">The sequence shown here is derived from an EMBL/GenBank/DDBJ whole genome shotgun (WGS) entry which is preliminary data.</text>
</comment>
<evidence type="ECO:0000256" key="1">
    <source>
        <dbReference type="SAM" id="Phobius"/>
    </source>
</evidence>
<dbReference type="Proteomes" id="UP001420932">
    <property type="component" value="Unassembled WGS sequence"/>
</dbReference>
<name>A0AAP0NW23_9MAGN</name>
<protein>
    <submittedName>
        <fullName evidence="2">Uncharacterized protein</fullName>
    </submittedName>
</protein>
<evidence type="ECO:0000313" key="2">
    <source>
        <dbReference type="EMBL" id="KAK9121073.1"/>
    </source>
</evidence>
<gene>
    <name evidence="2" type="ORF">Syun_018690</name>
</gene>